<evidence type="ECO:0000259" key="2">
    <source>
        <dbReference type="Pfam" id="PF00535"/>
    </source>
</evidence>
<feature type="compositionally biased region" description="Basic residues" evidence="1">
    <location>
        <begin position="181"/>
        <end position="199"/>
    </location>
</feature>
<dbReference type="AlphaFoldDB" id="T1A7C7"/>
<dbReference type="InterPro" id="IPR029044">
    <property type="entry name" value="Nucleotide-diphossugar_trans"/>
</dbReference>
<dbReference type="CDD" id="cd04179">
    <property type="entry name" value="DPM_DPG-synthase_like"/>
    <property type="match status" value="1"/>
</dbReference>
<sequence length="199" mass="22202">MRATLVVPTLNEAESIGHVLRSFRGAAEGANRGIWASDPIDWEILVVDGASTDGTADRARAEGARVIIEREKGYGRAYRTGFAAARGEYIATSDGDATYPVETIPALLRRLVDERYDFLSGNRLAYLDRRAMTTEHRVGNRMLNYFLHVAYHHYLRSAEGGRWRTARAVSGSFGGRSSSRSTRRKMAWRSARSSRSRSS</sequence>
<dbReference type="SUPFAM" id="SSF53448">
    <property type="entry name" value="Nucleotide-diphospho-sugar transferases"/>
    <property type="match status" value="1"/>
</dbReference>
<gene>
    <name evidence="3" type="ORF">B1B_10570</name>
</gene>
<feature type="domain" description="Glycosyltransferase 2-like" evidence="2">
    <location>
        <begin position="5"/>
        <end position="137"/>
    </location>
</feature>
<comment type="caution">
    <text evidence="3">The sequence shown here is derived from an EMBL/GenBank/DDBJ whole genome shotgun (WGS) entry which is preliminary data.</text>
</comment>
<evidence type="ECO:0000256" key="1">
    <source>
        <dbReference type="SAM" id="MobiDB-lite"/>
    </source>
</evidence>
<dbReference type="InterPro" id="IPR050256">
    <property type="entry name" value="Glycosyltransferase_2"/>
</dbReference>
<accession>T1A7C7</accession>
<dbReference type="PANTHER" id="PTHR48090:SF7">
    <property type="entry name" value="RFBJ PROTEIN"/>
    <property type="match status" value="1"/>
</dbReference>
<proteinExistence type="predicted"/>
<dbReference type="InterPro" id="IPR001173">
    <property type="entry name" value="Glyco_trans_2-like"/>
</dbReference>
<reference evidence="3" key="2">
    <citation type="journal article" date="2014" name="ISME J.">
        <title>Microbial stratification in low pH oxic and suboxic macroscopic growths along an acid mine drainage.</title>
        <authorList>
            <person name="Mendez-Garcia C."/>
            <person name="Mesa V."/>
            <person name="Sprenger R.R."/>
            <person name="Richter M."/>
            <person name="Diez M.S."/>
            <person name="Solano J."/>
            <person name="Bargiela R."/>
            <person name="Golyshina O.V."/>
            <person name="Manteca A."/>
            <person name="Ramos J.L."/>
            <person name="Gallego J.R."/>
            <person name="Llorente I."/>
            <person name="Martins Dos Santos V.A."/>
            <person name="Jensen O.N."/>
            <person name="Pelaez A.I."/>
            <person name="Sanchez J."/>
            <person name="Ferrer M."/>
        </authorList>
    </citation>
    <scope>NUCLEOTIDE SEQUENCE</scope>
</reference>
<dbReference type="EMBL" id="AUZY01006900">
    <property type="protein sequence ID" value="EQD52778.1"/>
    <property type="molecule type" value="Genomic_DNA"/>
</dbReference>
<reference evidence="3" key="1">
    <citation type="submission" date="2013-08" db="EMBL/GenBank/DDBJ databases">
        <authorList>
            <person name="Mendez C."/>
            <person name="Richter M."/>
            <person name="Ferrer M."/>
            <person name="Sanchez J."/>
        </authorList>
    </citation>
    <scope>NUCLEOTIDE SEQUENCE</scope>
</reference>
<organism evidence="3">
    <name type="scientific">mine drainage metagenome</name>
    <dbReference type="NCBI Taxonomy" id="410659"/>
    <lineage>
        <taxon>unclassified sequences</taxon>
        <taxon>metagenomes</taxon>
        <taxon>ecological metagenomes</taxon>
    </lineage>
</organism>
<name>T1A7C7_9ZZZZ</name>
<feature type="region of interest" description="Disordered" evidence="1">
    <location>
        <begin position="169"/>
        <end position="199"/>
    </location>
</feature>
<dbReference type="Gene3D" id="3.90.550.10">
    <property type="entry name" value="Spore Coat Polysaccharide Biosynthesis Protein SpsA, Chain A"/>
    <property type="match status" value="1"/>
</dbReference>
<dbReference type="GO" id="GO:0016740">
    <property type="term" value="F:transferase activity"/>
    <property type="evidence" value="ECO:0007669"/>
    <property type="project" value="UniProtKB-KW"/>
</dbReference>
<dbReference type="PANTHER" id="PTHR48090">
    <property type="entry name" value="UNDECAPRENYL-PHOSPHATE 4-DEOXY-4-FORMAMIDO-L-ARABINOSE TRANSFERASE-RELATED"/>
    <property type="match status" value="1"/>
</dbReference>
<keyword evidence="3" id="KW-0808">Transferase</keyword>
<evidence type="ECO:0000313" key="3">
    <source>
        <dbReference type="EMBL" id="EQD52778.1"/>
    </source>
</evidence>
<protein>
    <submittedName>
        <fullName evidence="3">Glycosyl transferase, group 2 family protein</fullName>
    </submittedName>
</protein>
<dbReference type="Pfam" id="PF00535">
    <property type="entry name" value="Glycos_transf_2"/>
    <property type="match status" value="1"/>
</dbReference>